<dbReference type="PANTHER" id="PTHR46254">
    <property type="entry name" value="PROTEIN GVQW1-RELATED"/>
    <property type="match status" value="1"/>
</dbReference>
<dbReference type="Proteomes" id="UP000233100">
    <property type="component" value="Chromosome 16"/>
</dbReference>
<dbReference type="PRINTS" id="PR02045">
    <property type="entry name" value="F138DOMAIN"/>
</dbReference>
<proteinExistence type="predicted"/>
<organism evidence="1 2">
    <name type="scientific">Macaca fascicularis</name>
    <name type="common">Crab-eating macaque</name>
    <name type="synonym">Cynomolgus monkey</name>
    <dbReference type="NCBI Taxonomy" id="9541"/>
    <lineage>
        <taxon>Eukaryota</taxon>
        <taxon>Metazoa</taxon>
        <taxon>Chordata</taxon>
        <taxon>Craniata</taxon>
        <taxon>Vertebrata</taxon>
        <taxon>Euteleostomi</taxon>
        <taxon>Mammalia</taxon>
        <taxon>Eutheria</taxon>
        <taxon>Euarchontoglires</taxon>
        <taxon>Primates</taxon>
        <taxon>Haplorrhini</taxon>
        <taxon>Catarrhini</taxon>
        <taxon>Cercopithecidae</taxon>
        <taxon>Cercopithecinae</taxon>
        <taxon>Macaca</taxon>
    </lineage>
</organism>
<name>A0A7N9D1R2_MACFA</name>
<evidence type="ECO:0000313" key="1">
    <source>
        <dbReference type="Ensembl" id="ENSMFAP00000058017.1"/>
    </source>
</evidence>
<dbReference type="AlphaFoldDB" id="A0A7N9D1R2"/>
<sequence length="121" mass="13517">FFFFFFFETESHSVDQAGVQWHDLCSLQPLPSGFKQFSCPSLPSRWDYRCTPPCPANFSIFSRDGVLPCWPGWSQTPDLRYPPTSASQSAGISGVSHRTWLQPSFSASLGSNLNLLNSNCC</sequence>
<evidence type="ECO:0000313" key="2">
    <source>
        <dbReference type="Proteomes" id="UP000233100"/>
    </source>
</evidence>
<reference evidence="1" key="2">
    <citation type="submission" date="2025-08" db="UniProtKB">
        <authorList>
            <consortium name="Ensembl"/>
        </authorList>
    </citation>
    <scope>IDENTIFICATION</scope>
</reference>
<dbReference type="Ensembl" id="ENSMFAT00000088772.1">
    <property type="protein sequence ID" value="ENSMFAP00000058017.1"/>
    <property type="gene ID" value="ENSMFAG00000058031.1"/>
</dbReference>
<reference evidence="1" key="3">
    <citation type="submission" date="2025-09" db="UniProtKB">
        <authorList>
            <consortium name="Ensembl"/>
        </authorList>
    </citation>
    <scope>IDENTIFICATION</scope>
</reference>
<dbReference type="GeneTree" id="ENSGT00940000161627"/>
<reference evidence="1 2" key="1">
    <citation type="submission" date="2013-03" db="EMBL/GenBank/DDBJ databases">
        <authorList>
            <person name="Warren W."/>
            <person name="Wilson R.K."/>
        </authorList>
    </citation>
    <scope>NUCLEOTIDE SEQUENCE</scope>
</reference>
<protein>
    <submittedName>
        <fullName evidence="1">Uncharacterized protein</fullName>
    </submittedName>
</protein>
<keyword evidence="2" id="KW-1185">Reference proteome</keyword>
<accession>A0A7N9D1R2</accession>